<dbReference type="SUPFAM" id="SSF49299">
    <property type="entry name" value="PKD domain"/>
    <property type="match status" value="1"/>
</dbReference>
<dbReference type="OrthoDB" id="603322at2"/>
<feature type="domain" description="PKD" evidence="2">
    <location>
        <begin position="706"/>
        <end position="762"/>
    </location>
</feature>
<dbReference type="GO" id="GO:0004553">
    <property type="term" value="F:hydrolase activity, hydrolyzing O-glycosyl compounds"/>
    <property type="evidence" value="ECO:0007669"/>
    <property type="project" value="UniProtKB-ARBA"/>
</dbReference>
<dbReference type="InterPro" id="IPR000601">
    <property type="entry name" value="PKD_dom"/>
</dbReference>
<dbReference type="Pfam" id="PF13585">
    <property type="entry name" value="CHU_C"/>
    <property type="match status" value="1"/>
</dbReference>
<evidence type="ECO:0000313" key="4">
    <source>
        <dbReference type="Proteomes" id="UP000290204"/>
    </source>
</evidence>
<dbReference type="InterPro" id="IPR013783">
    <property type="entry name" value="Ig-like_fold"/>
</dbReference>
<reference evidence="3 4" key="1">
    <citation type="submission" date="2019-01" db="EMBL/GenBank/DDBJ databases">
        <title>Lacibacter sp. strain TTM-7.</title>
        <authorList>
            <person name="Chen W.-M."/>
        </authorList>
    </citation>
    <scope>NUCLEOTIDE SEQUENCE [LARGE SCALE GENOMIC DNA]</scope>
    <source>
        <strain evidence="3 4">TTM-7</strain>
    </source>
</reference>
<dbReference type="InterPro" id="IPR026341">
    <property type="entry name" value="T9SS_type_B"/>
</dbReference>
<dbReference type="Gene3D" id="2.60.40.10">
    <property type="entry name" value="Immunoglobulins"/>
    <property type="match status" value="1"/>
</dbReference>
<dbReference type="Pfam" id="PF13385">
    <property type="entry name" value="Laminin_G_3"/>
    <property type="match status" value="1"/>
</dbReference>
<dbReference type="EMBL" id="SDHW01000001">
    <property type="protein sequence ID" value="RXK62235.1"/>
    <property type="molecule type" value="Genomic_DNA"/>
</dbReference>
<dbReference type="Pfam" id="PF18911">
    <property type="entry name" value="PKD_4"/>
    <property type="match status" value="1"/>
</dbReference>
<dbReference type="InterPro" id="IPR013320">
    <property type="entry name" value="ConA-like_dom_sf"/>
</dbReference>
<dbReference type="InterPro" id="IPR035986">
    <property type="entry name" value="PKD_dom_sf"/>
</dbReference>
<evidence type="ECO:0000256" key="1">
    <source>
        <dbReference type="SAM" id="SignalP"/>
    </source>
</evidence>
<feature type="chain" id="PRO_5020656329" evidence="1">
    <location>
        <begin position="19"/>
        <end position="1170"/>
    </location>
</feature>
<dbReference type="RefSeq" id="WP_129129606.1">
    <property type="nucleotide sequence ID" value="NZ_SDHW01000001.1"/>
</dbReference>
<comment type="caution">
    <text evidence="3">The sequence shown here is derived from an EMBL/GenBank/DDBJ whole genome shotgun (WGS) entry which is preliminary data.</text>
</comment>
<keyword evidence="4" id="KW-1185">Reference proteome</keyword>
<gene>
    <name evidence="3" type="ORF">ESA94_04280</name>
</gene>
<evidence type="ECO:0000259" key="2">
    <source>
        <dbReference type="PROSITE" id="PS50093"/>
    </source>
</evidence>
<dbReference type="SUPFAM" id="SSF49899">
    <property type="entry name" value="Concanavalin A-like lectins/glucanases"/>
    <property type="match status" value="1"/>
</dbReference>
<name>A0A4Q1CNC8_9BACT</name>
<accession>A0A4Q1CNC8</accession>
<feature type="signal peptide" evidence="1">
    <location>
        <begin position="1"/>
        <end position="18"/>
    </location>
</feature>
<dbReference type="SMART" id="SM00089">
    <property type="entry name" value="PKD"/>
    <property type="match status" value="1"/>
</dbReference>
<dbReference type="Proteomes" id="UP000290204">
    <property type="component" value="Unassembled WGS sequence"/>
</dbReference>
<keyword evidence="1" id="KW-0732">Signal</keyword>
<dbReference type="Gene3D" id="2.60.120.200">
    <property type="match status" value="1"/>
</dbReference>
<dbReference type="NCBIfam" id="TIGR04131">
    <property type="entry name" value="Bac_Flav_CTERM"/>
    <property type="match status" value="1"/>
</dbReference>
<protein>
    <submittedName>
        <fullName evidence="3">T9SS type B sorting domain-containing protein</fullName>
    </submittedName>
</protein>
<evidence type="ECO:0000313" key="3">
    <source>
        <dbReference type="EMBL" id="RXK62235.1"/>
    </source>
</evidence>
<dbReference type="GO" id="GO:0005975">
    <property type="term" value="P:carbohydrate metabolic process"/>
    <property type="evidence" value="ECO:0007669"/>
    <property type="project" value="UniProtKB-ARBA"/>
</dbReference>
<sequence>MRQLLTSLFLFTCNFCFAQLNIPCNNWLQLPSYNSFVNVGDLDISGNQVTVEAIFSRTTPYSGGYLWAGDLVSKHTGPSDVNYLLRPNNAEITTSNGYFCTPPACNIQLNKVYHAAMVYDGVTLKFYRNGYLISSVPASGNLFQNNLNTHIGYYDANTYNTNFIGYINEVRIWNTVRSQAQIRSYMNTSLPNPTTQTGLLAYYTFDNLLNKQGNTTFNGTLGGSAISNSTLPTCNYVIDSCEQIALPVDSTIINKYTPVLNYDICLNQLIVEDASEFKVGDTVLLFQMKGAAIDSSNTSSFGNVTDYKSAGNYEYNYIRAINGNVIDLKNTLLRTYEIPQGVVQLIRVPYYSSYSNTQVLTCLPWDGKKGGILALNVQNNFSMGQNIDVSGRGFRGGVAINSQLNSWQPGCESNNYFYPSNGNASQGKGEGIAQLSSAKMSGRGKLANGGGGGNLVNAGGGGGSNGTAGGQGGNQFEGCGNNPFANGGSPGLALSYTNAVNKLFLGGGGGAGDANDPLGGNAFNPNGGNGGGIILISAETITSNGFQIIANGNDGKACTTNCNEGMGGGGAGGTVFISANQFVSALTVTAIGGKGANNTSVLVSSLLKNHGPGAGGSGGIVLLKQATKPTNVIINNNGGANGIITNNSNFAFGAQTGTQGLTQYNYFLPISTAPFKKNIDSVRINFSNPVCNSYMFSGLGFTNSLPVNSWQWFFGNAGMAATQNASYTFNNQGSYDVKLIAKDINGCKDSITIAITAIATPQQPVATLLQPTCTIATGSITINSPLGNNFEYSINSTNFQNSPVFTAVAPGAYNVIVRNKSNGCLSPISSVSIDPATNSAPVPKALVTDQPDCIIPTGTITINSPLGAFYDYSIDGVQFQSGTVFNSLSPGSYSVTVRNNLTGCLATSTVLSVDPVPANPAIPVIGAISQPGCTVKTGSFTIVSPLGADLLYSLNGNNPQASGNFVGLTPGTYSVTTNNSSNGCISSRINVIINQQPVIPTIATASVTEQPNCTISSGTITITAPIGNNYEYSVDGVSFQSSFLFRNLSPNNYNVIVRDKNSGCSSQPLQLIVKPDVAATGNYFMANAFSPNGDGLNDCFGVKNWGVITEFQFMIFNIWGELVFSTTNPIACWDGTFKERQSPLGNYVYYIKANTLCGKVERKGNLALIR</sequence>
<organism evidence="3 4">
    <name type="scientific">Lacibacter luteus</name>
    <dbReference type="NCBI Taxonomy" id="2508719"/>
    <lineage>
        <taxon>Bacteria</taxon>
        <taxon>Pseudomonadati</taxon>
        <taxon>Bacteroidota</taxon>
        <taxon>Chitinophagia</taxon>
        <taxon>Chitinophagales</taxon>
        <taxon>Chitinophagaceae</taxon>
        <taxon>Lacibacter</taxon>
    </lineage>
</organism>
<proteinExistence type="predicted"/>
<dbReference type="InterPro" id="IPR022409">
    <property type="entry name" value="PKD/Chitinase_dom"/>
</dbReference>
<dbReference type="PROSITE" id="PS50093">
    <property type="entry name" value="PKD"/>
    <property type="match status" value="1"/>
</dbReference>
<dbReference type="AlphaFoldDB" id="A0A4Q1CNC8"/>